<comment type="caution">
    <text evidence="2">The sequence shown here is derived from an EMBL/GenBank/DDBJ whole genome shotgun (WGS) entry which is preliminary data.</text>
</comment>
<evidence type="ECO:0000259" key="1">
    <source>
        <dbReference type="Pfam" id="PF13966"/>
    </source>
</evidence>
<reference evidence="2 3" key="1">
    <citation type="journal article" date="2017" name="Mol. Plant">
        <title>The Genome of Medicinal Plant Macleaya cordata Provides New Insights into Benzylisoquinoline Alkaloids Metabolism.</title>
        <authorList>
            <person name="Liu X."/>
            <person name="Liu Y."/>
            <person name="Huang P."/>
            <person name="Ma Y."/>
            <person name="Qing Z."/>
            <person name="Tang Q."/>
            <person name="Cao H."/>
            <person name="Cheng P."/>
            <person name="Zheng Y."/>
            <person name="Yuan Z."/>
            <person name="Zhou Y."/>
            <person name="Liu J."/>
            <person name="Tang Z."/>
            <person name="Zhuo Y."/>
            <person name="Zhang Y."/>
            <person name="Yu L."/>
            <person name="Huang J."/>
            <person name="Yang P."/>
            <person name="Peng Q."/>
            <person name="Zhang J."/>
            <person name="Jiang W."/>
            <person name="Zhang Z."/>
            <person name="Lin K."/>
            <person name="Ro D.K."/>
            <person name="Chen X."/>
            <person name="Xiong X."/>
            <person name="Shang Y."/>
            <person name="Huang S."/>
            <person name="Zeng J."/>
        </authorList>
    </citation>
    <scope>NUCLEOTIDE SEQUENCE [LARGE SCALE GENOMIC DNA]</scope>
    <source>
        <strain evidence="3">cv. BLH2017</strain>
        <tissue evidence="2">Root</tissue>
    </source>
</reference>
<dbReference type="Pfam" id="PF13966">
    <property type="entry name" value="zf-RVT"/>
    <property type="match status" value="1"/>
</dbReference>
<dbReference type="EMBL" id="MVGT01000923">
    <property type="protein sequence ID" value="OVA15095.1"/>
    <property type="molecule type" value="Genomic_DNA"/>
</dbReference>
<evidence type="ECO:0000313" key="3">
    <source>
        <dbReference type="Proteomes" id="UP000195402"/>
    </source>
</evidence>
<dbReference type="InterPro" id="IPR026960">
    <property type="entry name" value="RVT-Znf"/>
</dbReference>
<feature type="domain" description="Reverse transcriptase zinc-binding" evidence="1">
    <location>
        <begin position="31"/>
        <end position="115"/>
    </location>
</feature>
<dbReference type="STRING" id="56857.A0A200QXC2"/>
<keyword evidence="2" id="KW-0695">RNA-directed DNA polymerase</keyword>
<gene>
    <name evidence="2" type="ORF">BVC80_947g16</name>
</gene>
<organism evidence="2 3">
    <name type="scientific">Macleaya cordata</name>
    <name type="common">Five-seeded plume-poppy</name>
    <name type="synonym">Bocconia cordata</name>
    <dbReference type="NCBI Taxonomy" id="56857"/>
    <lineage>
        <taxon>Eukaryota</taxon>
        <taxon>Viridiplantae</taxon>
        <taxon>Streptophyta</taxon>
        <taxon>Embryophyta</taxon>
        <taxon>Tracheophyta</taxon>
        <taxon>Spermatophyta</taxon>
        <taxon>Magnoliopsida</taxon>
        <taxon>Ranunculales</taxon>
        <taxon>Papaveraceae</taxon>
        <taxon>Papaveroideae</taxon>
        <taxon>Macleaya</taxon>
    </lineage>
</organism>
<name>A0A200QXC2_MACCD</name>
<accession>A0A200QXC2</accession>
<dbReference type="GO" id="GO:0003964">
    <property type="term" value="F:RNA-directed DNA polymerase activity"/>
    <property type="evidence" value="ECO:0007669"/>
    <property type="project" value="UniProtKB-KW"/>
</dbReference>
<protein>
    <submittedName>
        <fullName evidence="2">Reverse transcriptase zinc-binding domain</fullName>
    </submittedName>
</protein>
<dbReference type="PANTHER" id="PTHR33116:SF85">
    <property type="entry name" value="REVERSE TRANSCRIPTASE ZINC-BINDING DOMAIN-CONTAINING PROTEIN"/>
    <property type="match status" value="1"/>
</dbReference>
<dbReference type="PANTHER" id="PTHR33116">
    <property type="entry name" value="REVERSE TRANSCRIPTASE ZINC-BINDING DOMAIN-CONTAINING PROTEIN-RELATED-RELATED"/>
    <property type="match status" value="1"/>
</dbReference>
<evidence type="ECO:0000313" key="2">
    <source>
        <dbReference type="EMBL" id="OVA15095.1"/>
    </source>
</evidence>
<dbReference type="InParanoid" id="A0A200QXC2"/>
<sequence length="217" mass="25292">MELFNQIRSSPPPLTAEADVRLWTPNTKGLFSVKSVYDYITHAQPVEFPKAFIWNKHIPLKVNFFVWTAYHNRILTIDNLKKRGFILPNCCYLCGRNEETVAHIMLHCSFTSKVWNLLLPRTGWTWVPPPSVAALSFSWSFKGPRGPGKDIWPFIPPALFWSIWLERNRRAFNNKELSSFQVSVEIKSLLKFWGSVAFADFRYDLSQLIFSWDSIFS</sequence>
<dbReference type="OMA" id="NIWMERY"/>
<dbReference type="OrthoDB" id="696485at2759"/>
<keyword evidence="3" id="KW-1185">Reference proteome</keyword>
<keyword evidence="2" id="KW-0548">Nucleotidyltransferase</keyword>
<dbReference type="Proteomes" id="UP000195402">
    <property type="component" value="Unassembled WGS sequence"/>
</dbReference>
<keyword evidence="2" id="KW-0808">Transferase</keyword>
<dbReference type="AlphaFoldDB" id="A0A200QXC2"/>
<proteinExistence type="predicted"/>